<dbReference type="PANTHER" id="PTHR35344">
    <property type="entry name" value="GAS VESICLE STRUCTURAL PROTEIN 2-RELATED"/>
    <property type="match status" value="1"/>
</dbReference>
<organism evidence="4 5">
    <name type="scientific">Streptomyces macrosporus</name>
    <dbReference type="NCBI Taxonomy" id="44032"/>
    <lineage>
        <taxon>Bacteria</taxon>
        <taxon>Bacillati</taxon>
        <taxon>Actinomycetota</taxon>
        <taxon>Actinomycetes</taxon>
        <taxon>Kitasatosporales</taxon>
        <taxon>Streptomycetaceae</taxon>
        <taxon>Streptomyces</taxon>
    </lineage>
</organism>
<dbReference type="PROSITE" id="PS00669">
    <property type="entry name" value="GAS_VESICLE_A_2"/>
    <property type="match status" value="1"/>
</dbReference>
<sequence>MTLDDLVEVLLNKGAVLHLDLIVAVADIPLIGVSLRAAIAGMETMLEYGMLRQWDADTRAWAERSAARRELELRAGEESVARMYGGHLSEDGFHTTWRPGTVHLTDQRLVVLRREPREVLWEAELAAVRAVRLESERTVGGETRTRLRVELADGVGALLSAADPERLRDLLARTCPGPLASDGPPPGVPGPGDRALVEGHLWYREPRRDGPLWRGGNGRLTPNGLVWKSPLDARPALVLPAADVTAVRPGTERGPGGEGTVFTVETGSRGTVTLAADEPRRWTEAWESLRGTARSSAARLPTA</sequence>
<dbReference type="Pfam" id="PF00741">
    <property type="entry name" value="Gas_vesicle"/>
    <property type="match status" value="1"/>
</dbReference>
<dbReference type="InterPro" id="IPR000638">
    <property type="entry name" value="Gas-vesicle_GvpA-like"/>
</dbReference>
<gene>
    <name evidence="4" type="ORF">GCM10010405_26820</name>
</gene>
<accession>A0ABP5X4F8</accession>
<keyword evidence="5" id="KW-1185">Reference proteome</keyword>
<dbReference type="InterPro" id="IPR050530">
    <property type="entry name" value="GvpA"/>
</dbReference>
<dbReference type="EMBL" id="BAAASZ010000020">
    <property type="protein sequence ID" value="GAA2441998.1"/>
    <property type="molecule type" value="Genomic_DNA"/>
</dbReference>
<reference evidence="5" key="1">
    <citation type="journal article" date="2019" name="Int. J. Syst. Evol. Microbiol.">
        <title>The Global Catalogue of Microorganisms (GCM) 10K type strain sequencing project: providing services to taxonomists for standard genome sequencing and annotation.</title>
        <authorList>
            <consortium name="The Broad Institute Genomics Platform"/>
            <consortium name="The Broad Institute Genome Sequencing Center for Infectious Disease"/>
            <person name="Wu L."/>
            <person name="Ma J."/>
        </authorList>
    </citation>
    <scope>NUCLEOTIDE SEQUENCE [LARGE SCALE GENOMIC DNA]</scope>
    <source>
        <strain evidence="5">JCM 6305</strain>
    </source>
</reference>
<evidence type="ECO:0000256" key="3">
    <source>
        <dbReference type="ARBA" id="ARBA00035646"/>
    </source>
</evidence>
<evidence type="ECO:0008006" key="6">
    <source>
        <dbReference type="Google" id="ProtNLM"/>
    </source>
</evidence>
<name>A0ABP5X4F8_9ACTN</name>
<evidence type="ECO:0000256" key="2">
    <source>
        <dbReference type="ARBA" id="ARBA00035108"/>
    </source>
</evidence>
<dbReference type="InterPro" id="IPR018493">
    <property type="entry name" value="GvpA-like_CS"/>
</dbReference>
<comment type="caution">
    <text evidence="4">The sequence shown here is derived from an EMBL/GenBank/DDBJ whole genome shotgun (WGS) entry which is preliminary data.</text>
</comment>
<proteinExistence type="inferred from homology"/>
<comment type="similarity">
    <text evidence="3">Belongs to the gas vesicle GvpA family.</text>
</comment>
<keyword evidence="1" id="KW-0304">Gas vesicle</keyword>
<evidence type="ECO:0000313" key="4">
    <source>
        <dbReference type="EMBL" id="GAA2441998.1"/>
    </source>
</evidence>
<evidence type="ECO:0000256" key="1">
    <source>
        <dbReference type="ARBA" id="ARBA00022987"/>
    </source>
</evidence>
<dbReference type="PANTHER" id="PTHR35344:SF4">
    <property type="entry name" value="GAS VESICLE PROTEIN A1"/>
    <property type="match status" value="1"/>
</dbReference>
<comment type="subcellular location">
    <subcellularLocation>
        <location evidence="2">Gas vesicle</location>
    </subcellularLocation>
</comment>
<evidence type="ECO:0000313" key="5">
    <source>
        <dbReference type="Proteomes" id="UP001501638"/>
    </source>
</evidence>
<protein>
    <recommendedName>
        <fullName evidence="6">Gas vesicle protein</fullName>
    </recommendedName>
</protein>
<dbReference type="Proteomes" id="UP001501638">
    <property type="component" value="Unassembled WGS sequence"/>
</dbReference>